<reference evidence="3" key="1">
    <citation type="submission" date="2017-09" db="EMBL/GenBank/DDBJ databases">
        <title>Depth-based differentiation of microbial function through sediment-hosted aquifers and enrichment of novel symbionts in the deep terrestrial subsurface.</title>
        <authorList>
            <person name="Probst A.J."/>
            <person name="Ladd B."/>
            <person name="Jarett J.K."/>
            <person name="Geller-Mcgrath D.E."/>
            <person name="Sieber C.M.K."/>
            <person name="Emerson J.B."/>
            <person name="Anantharaman K."/>
            <person name="Thomas B.C."/>
            <person name="Malmstrom R."/>
            <person name="Stieglmeier M."/>
            <person name="Klingl A."/>
            <person name="Woyke T."/>
            <person name="Ryan C.M."/>
            <person name="Banfield J.F."/>
        </authorList>
    </citation>
    <scope>NUCLEOTIDE SEQUENCE [LARGE SCALE GENOMIC DNA]</scope>
</reference>
<comment type="caution">
    <text evidence="2">The sequence shown here is derived from an EMBL/GenBank/DDBJ whole genome shotgun (WGS) entry which is preliminary data.</text>
</comment>
<dbReference type="AlphaFoldDB" id="A0A2M8F2L9"/>
<organism evidence="2 3">
    <name type="scientific">Candidatus Roizmanbacteria bacterium CG_4_9_14_0_2_um_filter_39_13</name>
    <dbReference type="NCBI Taxonomy" id="1974839"/>
    <lineage>
        <taxon>Bacteria</taxon>
        <taxon>Candidatus Roizmaniibacteriota</taxon>
    </lineage>
</organism>
<dbReference type="Proteomes" id="UP000231383">
    <property type="component" value="Unassembled WGS sequence"/>
</dbReference>
<name>A0A2M8F2L9_9BACT</name>
<gene>
    <name evidence="2" type="ORF">CO051_01355</name>
</gene>
<protein>
    <submittedName>
        <fullName evidence="2">Uncharacterized protein</fullName>
    </submittedName>
</protein>
<evidence type="ECO:0000313" key="2">
    <source>
        <dbReference type="EMBL" id="PJC33521.1"/>
    </source>
</evidence>
<accession>A0A2M8F2L9</accession>
<proteinExistence type="predicted"/>
<dbReference type="EMBL" id="PFSC01000038">
    <property type="protein sequence ID" value="PJC33521.1"/>
    <property type="molecule type" value="Genomic_DNA"/>
</dbReference>
<evidence type="ECO:0000313" key="3">
    <source>
        <dbReference type="Proteomes" id="UP000231383"/>
    </source>
</evidence>
<sequence>MPKNLGKFGALAIALALLVVLALGLEQVARADLWLPIVAAECATPTSTPTFALGATDTPLPKPKVQMLDQKTVQMVLDGGIPAVQGRLAGEEFATFNIRDHWGYSDSFQKMMNASPTQQIEFQINYADGTSEHRSWNVNQTPRDELFQRTGTMDTETMLSTGGKLESAWNGAVCANGPMLVMARSADGTSFPTIANFVGAPIHYKYITDPYSTWRVLNPGSQEGWRVWETAGEILIKLSPDSQDVCATFSWDWTYGGNLTPMPTVTPSPTSTSTSTPTLTPTPTPTATQDHYWSRFNWSLPGQTRFSVSSGPSQKVRVIATSREGVAVSQVITATGSPYTIVFDRTELPTEPSILEVVPANGAYSTSSWDYEVCARGPMFTLSRTGGKTYPWFHNYTNLKVNIRVEGSPDWLELEVGGIATWIFTDVAGSIEVKLKPSEEEPLCADLSWDWNYMPPATWREFLPFIAK</sequence>
<evidence type="ECO:0000256" key="1">
    <source>
        <dbReference type="SAM" id="MobiDB-lite"/>
    </source>
</evidence>
<feature type="region of interest" description="Disordered" evidence="1">
    <location>
        <begin position="265"/>
        <end position="286"/>
    </location>
</feature>